<feature type="domain" description="Beta-xylosidase C-terminal Concanavalin A-like" evidence="7">
    <location>
        <begin position="323"/>
        <end position="517"/>
    </location>
</feature>
<dbReference type="InterPro" id="IPR023296">
    <property type="entry name" value="Glyco_hydro_beta-prop_sf"/>
</dbReference>
<dbReference type="AlphaFoldDB" id="A0A9W6P7Q7"/>
<evidence type="ECO:0000313" key="8">
    <source>
        <dbReference type="EMBL" id="GLU48597.1"/>
    </source>
</evidence>
<feature type="active site" description="Proton donor" evidence="4">
    <location>
        <position position="187"/>
    </location>
</feature>
<dbReference type="InterPro" id="IPR041542">
    <property type="entry name" value="GH43_C2"/>
</dbReference>
<dbReference type="PANTHER" id="PTHR42812:SF12">
    <property type="entry name" value="BETA-XYLOSIDASE-RELATED"/>
    <property type="match status" value="1"/>
</dbReference>
<evidence type="ECO:0000256" key="4">
    <source>
        <dbReference type="PIRSR" id="PIRSR606710-1"/>
    </source>
</evidence>
<keyword evidence="3 6" id="KW-0326">Glycosidase</keyword>
<accession>A0A9W6P7Q7</accession>
<name>A0A9W6P7Q7_9ACTN</name>
<sequence>MTRSFRNPVLSGFHPDPSVCRVGDDYYLVTSTFEYFPGLPVHHSRDLVHWRILGHALDRSDQLDLSGIRCSGGLYAPTIRHHEGRFYLVCTLVDGTAQDGSFVLTATDPAGPWSGPHWIQDAHGIDPSLFFDDDGSAWWTGCREAADPQWPGQTEIWLRRFDAEEMRLTGPEHVLWTGALRGGVWAEGPHLYRVDGHYLLITAEGGTEHNHSVMAARSASITGPYLGNPRNPVLTHRHLGLDHPVVGVGHADLVRTQRGEWWALLLASRSYGGYHHTLGRETFLTRVQWEEGWPLLAPGAGRLEPRAPAPDLAPHPWPPEPVRDDFDAPGLAPVWNGLRTPAEPGWSLSERPGHLRLRALAATLAERASPAFVGQRLRHRDFRAAALVDFVPRAVADRAGLALLRADTHHVLLVVTRADDGAGRVLSVLRRAGGPEEVLARAPVPPGPLVLAVHARGQDYRLSWARPGEPPVRLACVDGRVLSTQSAGGFTGAYVGLYAHGDGTGAAHADIDWFDYEGRSG</sequence>
<dbReference type="InterPro" id="IPR006710">
    <property type="entry name" value="Glyco_hydro_43"/>
</dbReference>
<dbReference type="InterPro" id="IPR051795">
    <property type="entry name" value="Glycosyl_Hydrlase_43"/>
</dbReference>
<dbReference type="Proteomes" id="UP001165092">
    <property type="component" value="Unassembled WGS sequence"/>
</dbReference>
<evidence type="ECO:0000313" key="9">
    <source>
        <dbReference type="Proteomes" id="UP001165092"/>
    </source>
</evidence>
<comment type="similarity">
    <text evidence="1 6">Belongs to the glycosyl hydrolase 43 family.</text>
</comment>
<dbReference type="Pfam" id="PF17851">
    <property type="entry name" value="GH43_C2"/>
    <property type="match status" value="1"/>
</dbReference>
<evidence type="ECO:0000256" key="2">
    <source>
        <dbReference type="ARBA" id="ARBA00022801"/>
    </source>
</evidence>
<dbReference type="CDD" id="cd18617">
    <property type="entry name" value="GH43_XynB-like"/>
    <property type="match status" value="1"/>
</dbReference>
<dbReference type="SUPFAM" id="SSF49899">
    <property type="entry name" value="Concanavalin A-like lectins/glucanases"/>
    <property type="match status" value="1"/>
</dbReference>
<organism evidence="8 9">
    <name type="scientific">Nocardiopsis ansamitocini</name>
    <dbReference type="NCBI Taxonomy" id="1670832"/>
    <lineage>
        <taxon>Bacteria</taxon>
        <taxon>Bacillati</taxon>
        <taxon>Actinomycetota</taxon>
        <taxon>Actinomycetes</taxon>
        <taxon>Streptosporangiales</taxon>
        <taxon>Nocardiopsidaceae</taxon>
        <taxon>Nocardiopsis</taxon>
    </lineage>
</organism>
<evidence type="ECO:0000256" key="5">
    <source>
        <dbReference type="PIRSR" id="PIRSR606710-2"/>
    </source>
</evidence>
<keyword evidence="9" id="KW-1185">Reference proteome</keyword>
<dbReference type="GO" id="GO:0005975">
    <property type="term" value="P:carbohydrate metabolic process"/>
    <property type="evidence" value="ECO:0007669"/>
    <property type="project" value="InterPro"/>
</dbReference>
<reference evidence="8" key="1">
    <citation type="submission" date="2023-02" db="EMBL/GenBank/DDBJ databases">
        <title>Nocardiopsis ansamitocini NBRC 112285.</title>
        <authorList>
            <person name="Ichikawa N."/>
            <person name="Sato H."/>
            <person name="Tonouchi N."/>
        </authorList>
    </citation>
    <scope>NUCLEOTIDE SEQUENCE</scope>
    <source>
        <strain evidence="8">NBRC 112285</strain>
    </source>
</reference>
<dbReference type="Gene3D" id="2.60.120.200">
    <property type="match status" value="1"/>
</dbReference>
<proteinExistence type="inferred from homology"/>
<evidence type="ECO:0000256" key="1">
    <source>
        <dbReference type="ARBA" id="ARBA00009865"/>
    </source>
</evidence>
<dbReference type="InterPro" id="IPR013320">
    <property type="entry name" value="ConA-like_dom_sf"/>
</dbReference>
<feature type="active site" description="Proton acceptor" evidence="4">
    <location>
        <position position="16"/>
    </location>
</feature>
<dbReference type="EMBL" id="BSQG01000004">
    <property type="protein sequence ID" value="GLU48597.1"/>
    <property type="molecule type" value="Genomic_DNA"/>
</dbReference>
<dbReference type="PANTHER" id="PTHR42812">
    <property type="entry name" value="BETA-XYLOSIDASE"/>
    <property type="match status" value="1"/>
</dbReference>
<dbReference type="GO" id="GO:0004553">
    <property type="term" value="F:hydrolase activity, hydrolyzing O-glycosyl compounds"/>
    <property type="evidence" value="ECO:0007669"/>
    <property type="project" value="InterPro"/>
</dbReference>
<dbReference type="RefSeq" id="WP_285760065.1">
    <property type="nucleotide sequence ID" value="NZ_BSQG01000004.1"/>
</dbReference>
<feature type="site" description="Important for catalytic activity, responsible for pKa modulation of the active site Glu and correct orientation of both the proton donor and substrate" evidence="5">
    <location>
        <position position="126"/>
    </location>
</feature>
<evidence type="ECO:0000259" key="7">
    <source>
        <dbReference type="Pfam" id="PF17851"/>
    </source>
</evidence>
<dbReference type="SUPFAM" id="SSF75005">
    <property type="entry name" value="Arabinanase/levansucrase/invertase"/>
    <property type="match status" value="1"/>
</dbReference>
<protein>
    <submittedName>
        <fullName evidence="8">Glycoside hydrolase 43 family protein</fullName>
    </submittedName>
</protein>
<comment type="caution">
    <text evidence="8">The sequence shown here is derived from an EMBL/GenBank/DDBJ whole genome shotgun (WGS) entry which is preliminary data.</text>
</comment>
<dbReference type="Gene3D" id="2.115.10.20">
    <property type="entry name" value="Glycosyl hydrolase domain, family 43"/>
    <property type="match status" value="1"/>
</dbReference>
<evidence type="ECO:0000256" key="6">
    <source>
        <dbReference type="RuleBase" id="RU361187"/>
    </source>
</evidence>
<gene>
    <name evidence="8" type="ORF">Nans01_29480</name>
</gene>
<keyword evidence="2 6" id="KW-0378">Hydrolase</keyword>
<evidence type="ECO:0000256" key="3">
    <source>
        <dbReference type="ARBA" id="ARBA00023295"/>
    </source>
</evidence>
<dbReference type="Pfam" id="PF04616">
    <property type="entry name" value="Glyco_hydro_43"/>
    <property type="match status" value="1"/>
</dbReference>